<protein>
    <submittedName>
        <fullName evidence="5">Threonine synthase</fullName>
        <ecNumber evidence="5">4.2.3.1</ecNumber>
    </submittedName>
</protein>
<dbReference type="EC" id="4.2.3.1" evidence="5"/>
<evidence type="ECO:0000313" key="6">
    <source>
        <dbReference type="Proteomes" id="UP000598146"/>
    </source>
</evidence>
<feature type="domain" description="Tryptophan synthase beta chain-like PALP" evidence="4">
    <location>
        <begin position="73"/>
        <end position="379"/>
    </location>
</feature>
<proteinExistence type="predicted"/>
<dbReference type="GO" id="GO:0003941">
    <property type="term" value="F:L-serine ammonia-lyase activity"/>
    <property type="evidence" value="ECO:0007669"/>
    <property type="project" value="TreeGrafter"/>
</dbReference>
<dbReference type="InterPro" id="IPR001926">
    <property type="entry name" value="TrpB-like_PALP"/>
</dbReference>
<sequence>MISALSHLECSRTGKRYDADVVQGLSEAGAPLLARYDIERAARTLTPQALAGRPSTLWRYREMLPVRDAANIVSLGEGMTPIVPLPRYGNRIGLPRLTMKDEGLVPTGSFKARGAAVGVSRAAELGVTGVAMPTNGNAGSAWATYAARAGLRCLIAMPVAAPAISRTECVATGAELYLVDGLIGDAGRLVAAAVAERGDYQDVSTLKEPYRIEGKKTMGYEIVEQLGFTVPDAILYPTGGGVGLIGIYKALREMQELGWIGDRLPRLIAVQAEGCAPIVEAFRAGRDESEPFPDARTVAFGITVPKPLGDFLVLEAVRATGGTAIAVNDADLLAEQRRVAADEGTFICPEGGACLAAARQLRESGFLSGTDDVLVLNTGAGLKYPETIPVDVPALPVDGRIPAAAPALR</sequence>
<evidence type="ECO:0000256" key="3">
    <source>
        <dbReference type="ARBA" id="ARBA00023239"/>
    </source>
</evidence>
<dbReference type="InterPro" id="IPR000634">
    <property type="entry name" value="Ser/Thr_deHydtase_PyrdxlP-BS"/>
</dbReference>
<name>A0A931C5Z3_9ACTN</name>
<dbReference type="RefSeq" id="WP_196415817.1">
    <property type="nucleotide sequence ID" value="NZ_JADQTO010000010.1"/>
</dbReference>
<keyword evidence="6" id="KW-1185">Reference proteome</keyword>
<gene>
    <name evidence="5" type="ORF">I4J89_21515</name>
</gene>
<accession>A0A931C5Z3</accession>
<evidence type="ECO:0000256" key="1">
    <source>
        <dbReference type="ARBA" id="ARBA00001933"/>
    </source>
</evidence>
<dbReference type="Pfam" id="PF00291">
    <property type="entry name" value="PALP"/>
    <property type="match status" value="1"/>
</dbReference>
<reference evidence="5" key="1">
    <citation type="submission" date="2020-11" db="EMBL/GenBank/DDBJ databases">
        <title>Isolation and identification of active actinomycetes.</title>
        <authorList>
            <person name="Sun X."/>
        </authorList>
    </citation>
    <scope>NUCLEOTIDE SEQUENCE</scope>
    <source>
        <strain evidence="5">NEAU-A11</strain>
    </source>
</reference>
<organism evidence="5 6">
    <name type="scientific">Actinoplanes aureus</name>
    <dbReference type="NCBI Taxonomy" id="2792083"/>
    <lineage>
        <taxon>Bacteria</taxon>
        <taxon>Bacillati</taxon>
        <taxon>Actinomycetota</taxon>
        <taxon>Actinomycetes</taxon>
        <taxon>Micromonosporales</taxon>
        <taxon>Micromonosporaceae</taxon>
        <taxon>Actinoplanes</taxon>
    </lineage>
</organism>
<dbReference type="GO" id="GO:0009097">
    <property type="term" value="P:isoleucine biosynthetic process"/>
    <property type="evidence" value="ECO:0007669"/>
    <property type="project" value="TreeGrafter"/>
</dbReference>
<dbReference type="NCBIfam" id="NF006050">
    <property type="entry name" value="PRK08197.1"/>
    <property type="match status" value="1"/>
</dbReference>
<dbReference type="PANTHER" id="PTHR48078:SF6">
    <property type="entry name" value="L-THREONINE DEHYDRATASE CATABOLIC TDCB"/>
    <property type="match status" value="1"/>
</dbReference>
<evidence type="ECO:0000313" key="5">
    <source>
        <dbReference type="EMBL" id="MBG0564024.1"/>
    </source>
</evidence>
<dbReference type="InterPro" id="IPR050147">
    <property type="entry name" value="Ser/Thr_Dehydratase"/>
</dbReference>
<evidence type="ECO:0000256" key="2">
    <source>
        <dbReference type="ARBA" id="ARBA00022898"/>
    </source>
</evidence>
<dbReference type="GO" id="GO:0006567">
    <property type="term" value="P:L-threonine catabolic process"/>
    <property type="evidence" value="ECO:0007669"/>
    <property type="project" value="TreeGrafter"/>
</dbReference>
<dbReference type="GO" id="GO:0004795">
    <property type="term" value="F:threonine synthase activity"/>
    <property type="evidence" value="ECO:0007669"/>
    <property type="project" value="UniProtKB-EC"/>
</dbReference>
<dbReference type="PANTHER" id="PTHR48078">
    <property type="entry name" value="THREONINE DEHYDRATASE, MITOCHONDRIAL-RELATED"/>
    <property type="match status" value="1"/>
</dbReference>
<keyword evidence="3 5" id="KW-0456">Lyase</keyword>
<dbReference type="GO" id="GO:0004794">
    <property type="term" value="F:threonine deaminase activity"/>
    <property type="evidence" value="ECO:0007669"/>
    <property type="project" value="TreeGrafter"/>
</dbReference>
<dbReference type="GO" id="GO:0030170">
    <property type="term" value="F:pyridoxal phosphate binding"/>
    <property type="evidence" value="ECO:0007669"/>
    <property type="project" value="InterPro"/>
</dbReference>
<dbReference type="Proteomes" id="UP000598146">
    <property type="component" value="Unassembled WGS sequence"/>
</dbReference>
<dbReference type="EMBL" id="JADQTO010000010">
    <property type="protein sequence ID" value="MBG0564024.1"/>
    <property type="molecule type" value="Genomic_DNA"/>
</dbReference>
<comment type="caution">
    <text evidence="5">The sequence shown here is derived from an EMBL/GenBank/DDBJ whole genome shotgun (WGS) entry which is preliminary data.</text>
</comment>
<keyword evidence="2" id="KW-0663">Pyridoxal phosphate</keyword>
<dbReference type="InterPro" id="IPR036052">
    <property type="entry name" value="TrpB-like_PALP_sf"/>
</dbReference>
<dbReference type="Gene3D" id="3.40.50.1100">
    <property type="match status" value="2"/>
</dbReference>
<evidence type="ECO:0000259" key="4">
    <source>
        <dbReference type="Pfam" id="PF00291"/>
    </source>
</evidence>
<dbReference type="SUPFAM" id="SSF53686">
    <property type="entry name" value="Tryptophan synthase beta subunit-like PLP-dependent enzymes"/>
    <property type="match status" value="1"/>
</dbReference>
<dbReference type="PROSITE" id="PS00165">
    <property type="entry name" value="DEHYDRATASE_SER_THR"/>
    <property type="match status" value="1"/>
</dbReference>
<dbReference type="GO" id="GO:0006565">
    <property type="term" value="P:L-serine catabolic process"/>
    <property type="evidence" value="ECO:0007669"/>
    <property type="project" value="TreeGrafter"/>
</dbReference>
<dbReference type="AlphaFoldDB" id="A0A931C5Z3"/>
<comment type="cofactor">
    <cofactor evidence="1">
        <name>pyridoxal 5'-phosphate</name>
        <dbReference type="ChEBI" id="CHEBI:597326"/>
    </cofactor>
</comment>
<dbReference type="CDD" id="cd01563">
    <property type="entry name" value="Thr-synth_1"/>
    <property type="match status" value="1"/>
</dbReference>